<evidence type="ECO:0000313" key="3">
    <source>
        <dbReference type="Proteomes" id="UP001367676"/>
    </source>
</evidence>
<name>A0AAN9T7V1_9HEMI</name>
<proteinExistence type="predicted"/>
<gene>
    <name evidence="2" type="ORF">V9T40_010674</name>
</gene>
<dbReference type="AlphaFoldDB" id="A0AAN9T7V1"/>
<organism evidence="2 3">
    <name type="scientific">Parthenolecanium corni</name>
    <dbReference type="NCBI Taxonomy" id="536013"/>
    <lineage>
        <taxon>Eukaryota</taxon>
        <taxon>Metazoa</taxon>
        <taxon>Ecdysozoa</taxon>
        <taxon>Arthropoda</taxon>
        <taxon>Hexapoda</taxon>
        <taxon>Insecta</taxon>
        <taxon>Pterygota</taxon>
        <taxon>Neoptera</taxon>
        <taxon>Paraneoptera</taxon>
        <taxon>Hemiptera</taxon>
        <taxon>Sternorrhyncha</taxon>
        <taxon>Coccoidea</taxon>
        <taxon>Coccidae</taxon>
        <taxon>Parthenolecanium</taxon>
    </lineage>
</organism>
<protein>
    <submittedName>
        <fullName evidence="2">Uncharacterized protein</fullName>
    </submittedName>
</protein>
<comment type="caution">
    <text evidence="2">The sequence shown here is derived from an EMBL/GenBank/DDBJ whole genome shotgun (WGS) entry which is preliminary data.</text>
</comment>
<feature type="region of interest" description="Disordered" evidence="1">
    <location>
        <begin position="1"/>
        <end position="24"/>
    </location>
</feature>
<evidence type="ECO:0000256" key="1">
    <source>
        <dbReference type="SAM" id="MobiDB-lite"/>
    </source>
</evidence>
<keyword evidence="3" id="KW-1185">Reference proteome</keyword>
<accession>A0AAN9T7V1</accession>
<dbReference type="EMBL" id="JBBCAQ010000037">
    <property type="protein sequence ID" value="KAK7573483.1"/>
    <property type="molecule type" value="Genomic_DNA"/>
</dbReference>
<reference evidence="2 3" key="1">
    <citation type="submission" date="2024-03" db="EMBL/GenBank/DDBJ databases">
        <title>Adaptation during the transition from Ophiocordyceps entomopathogen to insect associate is accompanied by gene loss and intensified selection.</title>
        <authorList>
            <person name="Ward C.M."/>
            <person name="Onetto C.A."/>
            <person name="Borneman A.R."/>
        </authorList>
    </citation>
    <scope>NUCLEOTIDE SEQUENCE [LARGE SCALE GENOMIC DNA]</scope>
    <source>
        <strain evidence="2">AWRI1</strain>
        <tissue evidence="2">Single Adult Female</tissue>
    </source>
</reference>
<evidence type="ECO:0000313" key="2">
    <source>
        <dbReference type="EMBL" id="KAK7573483.1"/>
    </source>
</evidence>
<dbReference type="Proteomes" id="UP001367676">
    <property type="component" value="Unassembled WGS sequence"/>
</dbReference>
<sequence length="191" mass="20087">MQRSFGPAYEDVGSSGGRGWQKGISTFPQDPCTPSCRKAHATGLHVDVAAVASTKGAKGGSQKRRTLFHPPSSPCTTLTRGRLTFVPGTLPPFSRRGVYCATNTQTFLVAGASGCGVERGVGQAESWVLSAAPQGLPASPVNTAGSKITRARPFIPICSKPAAAPLFHVHQPPRPFITFRSTRQPFSPATT</sequence>
<feature type="region of interest" description="Disordered" evidence="1">
    <location>
        <begin position="54"/>
        <end position="73"/>
    </location>
</feature>